<name>A0A9J6BCQ8_POLVA</name>
<evidence type="ECO:0000313" key="3">
    <source>
        <dbReference type="Proteomes" id="UP001107558"/>
    </source>
</evidence>
<protein>
    <submittedName>
        <fullName evidence="2">Uncharacterized protein</fullName>
    </submittedName>
</protein>
<feature type="region of interest" description="Disordered" evidence="1">
    <location>
        <begin position="1"/>
        <end position="20"/>
    </location>
</feature>
<organism evidence="2 3">
    <name type="scientific">Polypedilum vanderplanki</name>
    <name type="common">Sleeping chironomid midge</name>
    <dbReference type="NCBI Taxonomy" id="319348"/>
    <lineage>
        <taxon>Eukaryota</taxon>
        <taxon>Metazoa</taxon>
        <taxon>Ecdysozoa</taxon>
        <taxon>Arthropoda</taxon>
        <taxon>Hexapoda</taxon>
        <taxon>Insecta</taxon>
        <taxon>Pterygota</taxon>
        <taxon>Neoptera</taxon>
        <taxon>Endopterygota</taxon>
        <taxon>Diptera</taxon>
        <taxon>Nematocera</taxon>
        <taxon>Chironomoidea</taxon>
        <taxon>Chironomidae</taxon>
        <taxon>Chironominae</taxon>
        <taxon>Polypedilum</taxon>
        <taxon>Polypedilum</taxon>
    </lineage>
</organism>
<proteinExistence type="predicted"/>
<evidence type="ECO:0000313" key="2">
    <source>
        <dbReference type="EMBL" id="KAG5667620.1"/>
    </source>
</evidence>
<accession>A0A9J6BCQ8</accession>
<reference evidence="2" key="1">
    <citation type="submission" date="2021-03" db="EMBL/GenBank/DDBJ databases">
        <title>Chromosome level genome of the anhydrobiotic midge Polypedilum vanderplanki.</title>
        <authorList>
            <person name="Yoshida Y."/>
            <person name="Kikawada T."/>
            <person name="Gusev O."/>
        </authorList>
    </citation>
    <scope>NUCLEOTIDE SEQUENCE</scope>
    <source>
        <strain evidence="2">NIAS01</strain>
        <tissue evidence="2">Whole body or cell culture</tissue>
    </source>
</reference>
<comment type="caution">
    <text evidence="2">The sequence shown here is derived from an EMBL/GenBank/DDBJ whole genome shotgun (WGS) entry which is preliminary data.</text>
</comment>
<sequence length="159" mass="18159">MCVETQPGRRRDNDDDDDDLTNSGSSDFCLFYTSKIKENFQNFLNTISLIETHHIQKVNNQSQILSSLLIDLEIPTVTITDYCMNLQREASDAMIKAIADSVNKSSIYVKKNLPSNELPLLCFNMIYDEIIKANDLLNDILENMVKNVINDSENFTNKN</sequence>
<gene>
    <name evidence="2" type="ORF">PVAND_015594</name>
</gene>
<dbReference type="AlphaFoldDB" id="A0A9J6BCQ8"/>
<dbReference type="Proteomes" id="UP001107558">
    <property type="component" value="Chromosome 4"/>
</dbReference>
<dbReference type="EMBL" id="JADBJN010000004">
    <property type="protein sequence ID" value="KAG5667620.1"/>
    <property type="molecule type" value="Genomic_DNA"/>
</dbReference>
<evidence type="ECO:0000256" key="1">
    <source>
        <dbReference type="SAM" id="MobiDB-lite"/>
    </source>
</evidence>
<keyword evidence="3" id="KW-1185">Reference proteome</keyword>